<dbReference type="EMBL" id="HBFP01001868">
    <property type="protein sequence ID" value="CAD8816969.1"/>
    <property type="molecule type" value="Transcribed_RNA"/>
</dbReference>
<keyword evidence="2" id="KW-0238">DNA-binding</keyword>
<feature type="domain" description="Myb-like" evidence="6">
    <location>
        <begin position="211"/>
        <end position="261"/>
    </location>
</feature>
<evidence type="ECO:0000256" key="1">
    <source>
        <dbReference type="ARBA" id="ARBA00023015"/>
    </source>
</evidence>
<dbReference type="PANTHER" id="PTHR46621:SF1">
    <property type="entry name" value="SNRNA-ACTIVATING PROTEIN COMPLEX SUBUNIT 4"/>
    <property type="match status" value="1"/>
</dbReference>
<dbReference type="Gene3D" id="1.10.10.60">
    <property type="entry name" value="Homeodomain-like"/>
    <property type="match status" value="2"/>
</dbReference>
<dbReference type="AlphaFoldDB" id="A0A7S0ZBT8"/>
<name>A0A7S0ZBT8_9RHOD</name>
<dbReference type="InterPro" id="IPR001005">
    <property type="entry name" value="SANT/Myb"/>
</dbReference>
<protein>
    <recommendedName>
        <fullName evidence="9">Myb-like domain-containing protein</fullName>
    </recommendedName>
</protein>
<dbReference type="PROSITE" id="PS50090">
    <property type="entry name" value="MYB_LIKE"/>
    <property type="match status" value="2"/>
</dbReference>
<evidence type="ECO:0000256" key="2">
    <source>
        <dbReference type="ARBA" id="ARBA00023125"/>
    </source>
</evidence>
<dbReference type="GO" id="GO:0000978">
    <property type="term" value="F:RNA polymerase II cis-regulatory region sequence-specific DNA binding"/>
    <property type="evidence" value="ECO:0007669"/>
    <property type="project" value="TreeGrafter"/>
</dbReference>
<dbReference type="InterPro" id="IPR017930">
    <property type="entry name" value="Myb_dom"/>
</dbReference>
<dbReference type="GO" id="GO:0042795">
    <property type="term" value="P:snRNA transcription by RNA polymerase II"/>
    <property type="evidence" value="ECO:0007669"/>
    <property type="project" value="TreeGrafter"/>
</dbReference>
<proteinExistence type="predicted"/>
<feature type="compositionally biased region" description="Basic and acidic residues" evidence="5">
    <location>
        <begin position="110"/>
        <end position="120"/>
    </location>
</feature>
<dbReference type="PANTHER" id="PTHR46621">
    <property type="entry name" value="SNRNA-ACTIVATING PROTEIN COMPLEX SUBUNIT 4"/>
    <property type="match status" value="1"/>
</dbReference>
<feature type="region of interest" description="Disordered" evidence="5">
    <location>
        <begin position="29"/>
        <end position="48"/>
    </location>
</feature>
<sequence>MESSGNNNSGPWAQRSELLPSLWMAIGNTESSRAPPLPRRQLASSLPASGNHQLVMDFTKAQHEKPPVLSGAIRNRDKSLNRMKLSFILNNAGDRDTSPITTGSEQEAESPNRESPEREQAQQGSTESGARQESAESGDHQSQPEDNEPAQEVQRAPNSGHSSRRFWTPEEDAIVRRLVEKYGKSSWSKFAKELPGRTPGQIRSRFVHFISDEESRRSFTEEEDRFILQQYAIVGSKWNLIASKMTKRHGNAVKNRHRLLLRHEKRLRDQRERIRQLGL</sequence>
<feature type="compositionally biased region" description="Basic and acidic residues" evidence="5">
    <location>
        <begin position="133"/>
        <end position="143"/>
    </location>
</feature>
<evidence type="ECO:0000256" key="3">
    <source>
        <dbReference type="ARBA" id="ARBA00023163"/>
    </source>
</evidence>
<evidence type="ECO:0000259" key="6">
    <source>
        <dbReference type="PROSITE" id="PS50090"/>
    </source>
</evidence>
<keyword evidence="1" id="KW-0805">Transcription regulation</keyword>
<evidence type="ECO:0000256" key="5">
    <source>
        <dbReference type="SAM" id="MobiDB-lite"/>
    </source>
</evidence>
<evidence type="ECO:0008006" key="9">
    <source>
        <dbReference type="Google" id="ProtNLM"/>
    </source>
</evidence>
<dbReference type="CDD" id="cd00167">
    <property type="entry name" value="SANT"/>
    <property type="match status" value="2"/>
</dbReference>
<dbReference type="PROSITE" id="PS51294">
    <property type="entry name" value="HTH_MYB"/>
    <property type="match status" value="2"/>
</dbReference>
<dbReference type="GO" id="GO:0042796">
    <property type="term" value="P:snRNA transcription by RNA polymerase III"/>
    <property type="evidence" value="ECO:0007669"/>
    <property type="project" value="TreeGrafter"/>
</dbReference>
<feature type="domain" description="Myb-like" evidence="6">
    <location>
        <begin position="159"/>
        <end position="210"/>
    </location>
</feature>
<dbReference type="GO" id="GO:0019185">
    <property type="term" value="C:snRNA-activating protein complex"/>
    <property type="evidence" value="ECO:0007669"/>
    <property type="project" value="TreeGrafter"/>
</dbReference>
<dbReference type="SMART" id="SM00717">
    <property type="entry name" value="SANT"/>
    <property type="match status" value="2"/>
</dbReference>
<dbReference type="InterPro" id="IPR009057">
    <property type="entry name" value="Homeodomain-like_sf"/>
</dbReference>
<feature type="domain" description="HTH myb-type" evidence="7">
    <location>
        <begin position="164"/>
        <end position="214"/>
    </location>
</feature>
<keyword evidence="3" id="KW-0804">Transcription</keyword>
<reference evidence="8" key="1">
    <citation type="submission" date="2021-01" db="EMBL/GenBank/DDBJ databases">
        <authorList>
            <person name="Corre E."/>
            <person name="Pelletier E."/>
            <person name="Niang G."/>
            <person name="Scheremetjew M."/>
            <person name="Finn R."/>
            <person name="Kale V."/>
            <person name="Holt S."/>
            <person name="Cochrane G."/>
            <person name="Meng A."/>
            <person name="Brown T."/>
            <person name="Cohen L."/>
        </authorList>
    </citation>
    <scope>NUCLEOTIDE SEQUENCE</scope>
    <source>
        <strain evidence="8">CCMP3278</strain>
    </source>
</reference>
<dbReference type="SUPFAM" id="SSF46689">
    <property type="entry name" value="Homeodomain-like"/>
    <property type="match status" value="1"/>
</dbReference>
<keyword evidence="4" id="KW-0539">Nucleus</keyword>
<feature type="domain" description="HTH myb-type" evidence="7">
    <location>
        <begin position="216"/>
        <end position="265"/>
    </location>
</feature>
<evidence type="ECO:0000256" key="4">
    <source>
        <dbReference type="ARBA" id="ARBA00023242"/>
    </source>
</evidence>
<organism evidence="8">
    <name type="scientific">Timspurckia oligopyrenoides</name>
    <dbReference type="NCBI Taxonomy" id="708627"/>
    <lineage>
        <taxon>Eukaryota</taxon>
        <taxon>Rhodophyta</taxon>
        <taxon>Bangiophyceae</taxon>
        <taxon>Porphyridiales</taxon>
        <taxon>Porphyridiaceae</taxon>
        <taxon>Timspurckia</taxon>
    </lineage>
</organism>
<feature type="compositionally biased region" description="Polar residues" evidence="5">
    <location>
        <begin position="121"/>
        <end position="131"/>
    </location>
</feature>
<gene>
    <name evidence="8" type="ORF">TOLI1172_LOCUS1357</name>
</gene>
<evidence type="ECO:0000259" key="7">
    <source>
        <dbReference type="PROSITE" id="PS51294"/>
    </source>
</evidence>
<dbReference type="Pfam" id="PF00249">
    <property type="entry name" value="Myb_DNA-binding"/>
    <property type="match status" value="2"/>
</dbReference>
<evidence type="ECO:0000313" key="8">
    <source>
        <dbReference type="EMBL" id="CAD8816969.1"/>
    </source>
</evidence>
<dbReference type="InterPro" id="IPR051575">
    <property type="entry name" value="Myb-like_DNA-bd"/>
</dbReference>
<feature type="region of interest" description="Disordered" evidence="5">
    <location>
        <begin position="90"/>
        <end position="168"/>
    </location>
</feature>
<accession>A0A7S0ZBT8</accession>
<dbReference type="GO" id="GO:0001006">
    <property type="term" value="F:RNA polymerase III type 3 promoter sequence-specific DNA binding"/>
    <property type="evidence" value="ECO:0007669"/>
    <property type="project" value="TreeGrafter"/>
</dbReference>